<protein>
    <submittedName>
        <fullName evidence="1">Uncharacterized protein</fullName>
    </submittedName>
</protein>
<evidence type="ECO:0000313" key="2">
    <source>
        <dbReference type="Proteomes" id="UP000544090"/>
    </source>
</evidence>
<proteinExistence type="predicted"/>
<dbReference type="Proteomes" id="UP000544090">
    <property type="component" value="Unassembled WGS sequence"/>
</dbReference>
<sequence length="159" mass="17419">MRHALLERFTDPGSVVRPSLGVDLDPAGVFTRIRATARRHHHLGGDEPAVELTASCVLRDFLDAAELRLQTRSERSGRSFVTVSSLKLRDGQVIPAGDGTAHTDNWQHRTDETNSAPALSTHLSWPNDGYFYRNHGHGYDTETGEAIIPLIQKPSAGIG</sequence>
<keyword evidence="2" id="KW-1185">Reference proteome</keyword>
<dbReference type="AlphaFoldDB" id="A0A7X6HH74"/>
<evidence type="ECO:0000313" key="1">
    <source>
        <dbReference type="EMBL" id="NKX55971.1"/>
    </source>
</evidence>
<dbReference type="RefSeq" id="WP_168487888.1">
    <property type="nucleotide sequence ID" value="NZ_JAAZSQ010000018.1"/>
</dbReference>
<gene>
    <name evidence="1" type="ORF">HGG74_15785</name>
</gene>
<organism evidence="1 2">
    <name type="scientific">Arthrobacter mobilis</name>
    <dbReference type="NCBI Taxonomy" id="2724944"/>
    <lineage>
        <taxon>Bacteria</taxon>
        <taxon>Bacillati</taxon>
        <taxon>Actinomycetota</taxon>
        <taxon>Actinomycetes</taxon>
        <taxon>Micrococcales</taxon>
        <taxon>Micrococcaceae</taxon>
        <taxon>Arthrobacter</taxon>
    </lineage>
</organism>
<reference evidence="1 2" key="1">
    <citation type="submission" date="2020-04" db="EMBL/GenBank/DDBJ databases">
        <title>Arthrobacter sp. nov.</title>
        <authorList>
            <person name="Liu S."/>
        </authorList>
    </citation>
    <scope>NUCLEOTIDE SEQUENCE [LARGE SCALE GENOMIC DNA]</scope>
    <source>
        <strain evidence="1 2">E918</strain>
    </source>
</reference>
<accession>A0A7X6HH74</accession>
<name>A0A7X6HH74_9MICC</name>
<comment type="caution">
    <text evidence="1">The sequence shown here is derived from an EMBL/GenBank/DDBJ whole genome shotgun (WGS) entry which is preliminary data.</text>
</comment>
<dbReference type="EMBL" id="JAAZSQ010000018">
    <property type="protein sequence ID" value="NKX55971.1"/>
    <property type="molecule type" value="Genomic_DNA"/>
</dbReference>